<evidence type="ECO:0000256" key="15">
    <source>
        <dbReference type="PIRSR" id="PIRSR606539-3"/>
    </source>
</evidence>
<dbReference type="PROSITE" id="PS00154">
    <property type="entry name" value="ATPASE_E1_E2"/>
    <property type="match status" value="1"/>
</dbReference>
<feature type="transmembrane region" description="Helical" evidence="16">
    <location>
        <begin position="1049"/>
        <end position="1071"/>
    </location>
</feature>
<evidence type="ECO:0000256" key="2">
    <source>
        <dbReference type="ARBA" id="ARBA00008109"/>
    </source>
</evidence>
<comment type="subcellular location">
    <subcellularLocation>
        <location evidence="1 16">Membrane</location>
        <topology evidence="1 16">Multi-pass membrane protein</topology>
    </subcellularLocation>
</comment>
<dbReference type="Proteomes" id="UP000193411">
    <property type="component" value="Unassembled WGS sequence"/>
</dbReference>
<keyword evidence="21" id="KW-1185">Reference proteome</keyword>
<dbReference type="InterPro" id="IPR023298">
    <property type="entry name" value="ATPase_P-typ_TM_dom_sf"/>
</dbReference>
<dbReference type="NCBIfam" id="TIGR01652">
    <property type="entry name" value="ATPase-Plipid"/>
    <property type="match status" value="1"/>
</dbReference>
<dbReference type="NCBIfam" id="TIGR01494">
    <property type="entry name" value="ATPase_P-type"/>
    <property type="match status" value="1"/>
</dbReference>
<evidence type="ECO:0000256" key="10">
    <source>
        <dbReference type="ARBA" id="ARBA00023136"/>
    </source>
</evidence>
<feature type="binding site" evidence="15">
    <location>
        <position position="530"/>
    </location>
    <ligand>
        <name>Mg(2+)</name>
        <dbReference type="ChEBI" id="CHEBI:18420"/>
    </ligand>
</feature>
<evidence type="ECO:0000256" key="16">
    <source>
        <dbReference type="RuleBase" id="RU362033"/>
    </source>
</evidence>
<feature type="transmembrane region" description="Helical" evidence="16">
    <location>
        <begin position="1114"/>
        <end position="1134"/>
    </location>
</feature>
<keyword evidence="3 16" id="KW-0812">Transmembrane</keyword>
<dbReference type="SUPFAM" id="SSF81660">
    <property type="entry name" value="Metal cation-transporting ATPase, ATP-binding domain N"/>
    <property type="match status" value="1"/>
</dbReference>
<evidence type="ECO:0000259" key="19">
    <source>
        <dbReference type="Pfam" id="PF16212"/>
    </source>
</evidence>
<comment type="caution">
    <text evidence="20">The sequence shown here is derived from an EMBL/GenBank/DDBJ whole genome shotgun (WGS) entry which is preliminary data.</text>
</comment>
<feature type="transmembrane region" description="Helical" evidence="16">
    <location>
        <begin position="1091"/>
        <end position="1107"/>
    </location>
</feature>
<keyword evidence="8 16" id="KW-1278">Translocase</keyword>
<dbReference type="InterPro" id="IPR023214">
    <property type="entry name" value="HAD_sf"/>
</dbReference>
<dbReference type="Gene3D" id="3.40.50.1000">
    <property type="entry name" value="HAD superfamily/HAD-like"/>
    <property type="match status" value="1"/>
</dbReference>
<organism evidence="20 21">
    <name type="scientific">Catenaria anguillulae PL171</name>
    <dbReference type="NCBI Taxonomy" id="765915"/>
    <lineage>
        <taxon>Eukaryota</taxon>
        <taxon>Fungi</taxon>
        <taxon>Fungi incertae sedis</taxon>
        <taxon>Blastocladiomycota</taxon>
        <taxon>Blastocladiomycetes</taxon>
        <taxon>Blastocladiales</taxon>
        <taxon>Catenariaceae</taxon>
        <taxon>Catenaria</taxon>
    </lineage>
</organism>
<evidence type="ECO:0000259" key="18">
    <source>
        <dbReference type="Pfam" id="PF16209"/>
    </source>
</evidence>
<protein>
    <recommendedName>
        <fullName evidence="16">Phospholipid-transporting ATPase</fullName>
        <ecNumber evidence="16">7.6.2.1</ecNumber>
    </recommendedName>
</protein>
<dbReference type="SUPFAM" id="SSF81665">
    <property type="entry name" value="Calcium ATPase, transmembrane domain M"/>
    <property type="match status" value="1"/>
</dbReference>
<evidence type="ECO:0000256" key="17">
    <source>
        <dbReference type="SAM" id="MobiDB-lite"/>
    </source>
</evidence>
<feature type="region of interest" description="Disordered" evidence="17">
    <location>
        <begin position="1217"/>
        <end position="1296"/>
    </location>
</feature>
<feature type="binding site" evidence="14">
    <location>
        <position position="530"/>
    </location>
    <ligand>
        <name>ATP</name>
        <dbReference type="ChEBI" id="CHEBI:30616"/>
    </ligand>
</feature>
<feature type="region of interest" description="Disordered" evidence="17">
    <location>
        <begin position="1"/>
        <end position="138"/>
    </location>
</feature>
<dbReference type="Pfam" id="PF13246">
    <property type="entry name" value="Cation_ATPase"/>
    <property type="match status" value="1"/>
</dbReference>
<dbReference type="EMBL" id="MCFL01000035">
    <property type="protein sequence ID" value="ORZ33535.1"/>
    <property type="molecule type" value="Genomic_DNA"/>
</dbReference>
<feature type="binding site" evidence="14">
    <location>
        <position position="888"/>
    </location>
    <ligand>
        <name>ATP</name>
        <dbReference type="ChEBI" id="CHEBI:30616"/>
    </ligand>
</feature>
<dbReference type="SFLD" id="SFLDF00027">
    <property type="entry name" value="p-type_atpase"/>
    <property type="match status" value="1"/>
</dbReference>
<feature type="binding site" evidence="15">
    <location>
        <position position="532"/>
    </location>
    <ligand>
        <name>Mg(2+)</name>
        <dbReference type="ChEBI" id="CHEBI:18420"/>
    </ligand>
</feature>
<evidence type="ECO:0000256" key="12">
    <source>
        <dbReference type="ARBA" id="ARBA00049128"/>
    </source>
</evidence>
<comment type="similarity">
    <text evidence="2 16">Belongs to the cation transport ATPase (P-type) (TC 3.A.3) family. Type IV subfamily.</text>
</comment>
<feature type="compositionally biased region" description="Polar residues" evidence="17">
    <location>
        <begin position="73"/>
        <end position="105"/>
    </location>
</feature>
<keyword evidence="10 16" id="KW-0472">Membrane</keyword>
<feature type="binding site" evidence="14">
    <location>
        <position position="796"/>
    </location>
    <ligand>
        <name>ATP</name>
        <dbReference type="ChEBI" id="CHEBI:30616"/>
    </ligand>
</feature>
<comment type="catalytic activity">
    <reaction evidence="12">
        <text>a 1,2-diacyl-sn-glycero-3-phosphoethanolamine(out) + ATP + H2O = a 1,2-diacyl-sn-glycero-3-phosphoethanolamine(in) + ADP + phosphate + H(+)</text>
        <dbReference type="Rhea" id="RHEA:66132"/>
        <dbReference type="ChEBI" id="CHEBI:15377"/>
        <dbReference type="ChEBI" id="CHEBI:15378"/>
        <dbReference type="ChEBI" id="CHEBI:30616"/>
        <dbReference type="ChEBI" id="CHEBI:43474"/>
        <dbReference type="ChEBI" id="CHEBI:64612"/>
        <dbReference type="ChEBI" id="CHEBI:456216"/>
    </reaction>
    <physiologicalReaction direction="left-to-right" evidence="12">
        <dbReference type="Rhea" id="RHEA:66133"/>
    </physiologicalReaction>
</comment>
<dbReference type="PANTHER" id="PTHR24092:SF218">
    <property type="entry name" value="PHOSPHOLIPID-TRANSPORTING ATPASE"/>
    <property type="match status" value="1"/>
</dbReference>
<evidence type="ECO:0000256" key="3">
    <source>
        <dbReference type="ARBA" id="ARBA00022692"/>
    </source>
</evidence>
<feature type="binding site" evidence="14">
    <location>
        <position position="532"/>
    </location>
    <ligand>
        <name>ATP</name>
        <dbReference type="ChEBI" id="CHEBI:30616"/>
    </ligand>
</feature>
<evidence type="ECO:0000313" key="20">
    <source>
        <dbReference type="EMBL" id="ORZ33535.1"/>
    </source>
</evidence>
<feature type="active site" description="4-aspartylphosphate intermediate" evidence="13">
    <location>
        <position position="530"/>
    </location>
</feature>
<evidence type="ECO:0000313" key="21">
    <source>
        <dbReference type="Proteomes" id="UP000193411"/>
    </source>
</evidence>
<feature type="binding site" evidence="14">
    <location>
        <position position="911"/>
    </location>
    <ligand>
        <name>ATP</name>
        <dbReference type="ChEBI" id="CHEBI:30616"/>
    </ligand>
</feature>
<evidence type="ECO:0000256" key="5">
    <source>
        <dbReference type="ARBA" id="ARBA00022741"/>
    </source>
</evidence>
<evidence type="ECO:0000256" key="14">
    <source>
        <dbReference type="PIRSR" id="PIRSR606539-2"/>
    </source>
</evidence>
<keyword evidence="6 14" id="KW-0067">ATP-binding</keyword>
<dbReference type="GO" id="GO:0016887">
    <property type="term" value="F:ATP hydrolysis activity"/>
    <property type="evidence" value="ECO:0007669"/>
    <property type="project" value="InterPro"/>
</dbReference>
<dbReference type="InterPro" id="IPR008250">
    <property type="entry name" value="ATPase_P-typ_transduc_dom_A_sf"/>
</dbReference>
<evidence type="ECO:0000256" key="4">
    <source>
        <dbReference type="ARBA" id="ARBA00022723"/>
    </source>
</evidence>
<dbReference type="GO" id="GO:0000287">
    <property type="term" value="F:magnesium ion binding"/>
    <property type="evidence" value="ECO:0007669"/>
    <property type="project" value="UniProtKB-UniRule"/>
</dbReference>
<evidence type="ECO:0000256" key="13">
    <source>
        <dbReference type="PIRSR" id="PIRSR606539-1"/>
    </source>
</evidence>
<feature type="binding site" evidence="14">
    <location>
        <position position="613"/>
    </location>
    <ligand>
        <name>ATP</name>
        <dbReference type="ChEBI" id="CHEBI:30616"/>
    </ligand>
</feature>
<accession>A0A1Y2HG65</accession>
<feature type="binding site" evidence="14">
    <location>
        <position position="912"/>
    </location>
    <ligand>
        <name>ATP</name>
        <dbReference type="ChEBI" id="CHEBI:30616"/>
    </ligand>
</feature>
<feature type="compositionally biased region" description="Polar residues" evidence="17">
    <location>
        <begin position="14"/>
        <end position="32"/>
    </location>
</feature>
<dbReference type="InterPro" id="IPR032630">
    <property type="entry name" value="P_typ_ATPase_c"/>
</dbReference>
<evidence type="ECO:0000256" key="9">
    <source>
        <dbReference type="ARBA" id="ARBA00022989"/>
    </source>
</evidence>
<dbReference type="GO" id="GO:0005886">
    <property type="term" value="C:plasma membrane"/>
    <property type="evidence" value="ECO:0007669"/>
    <property type="project" value="TreeGrafter"/>
</dbReference>
<feature type="transmembrane region" description="Helical" evidence="16">
    <location>
        <begin position="466"/>
        <end position="488"/>
    </location>
</feature>
<dbReference type="OrthoDB" id="377733at2759"/>
<dbReference type="InterPro" id="IPR006539">
    <property type="entry name" value="P-type_ATPase_IV"/>
</dbReference>
<evidence type="ECO:0000256" key="8">
    <source>
        <dbReference type="ARBA" id="ARBA00022967"/>
    </source>
</evidence>
<feature type="compositionally biased region" description="Polar residues" evidence="17">
    <location>
        <begin position="1228"/>
        <end position="1255"/>
    </location>
</feature>
<name>A0A1Y2HG65_9FUNG</name>
<feature type="compositionally biased region" description="Polar residues" evidence="17">
    <location>
        <begin position="116"/>
        <end position="134"/>
    </location>
</feature>
<evidence type="ECO:0000256" key="11">
    <source>
        <dbReference type="ARBA" id="ARBA00034036"/>
    </source>
</evidence>
<evidence type="ECO:0000256" key="7">
    <source>
        <dbReference type="ARBA" id="ARBA00022842"/>
    </source>
</evidence>
<feature type="binding site" evidence="14">
    <location>
        <position position="794"/>
    </location>
    <ligand>
        <name>ATP</name>
        <dbReference type="ChEBI" id="CHEBI:30616"/>
    </ligand>
</feature>
<dbReference type="SFLD" id="SFLDG00002">
    <property type="entry name" value="C1.7:_P-type_atpase_like"/>
    <property type="match status" value="1"/>
</dbReference>
<dbReference type="GO" id="GO:0140326">
    <property type="term" value="F:ATPase-coupled intramembrane lipid transporter activity"/>
    <property type="evidence" value="ECO:0007669"/>
    <property type="project" value="UniProtKB-EC"/>
</dbReference>
<feature type="domain" description="P-type ATPase C-terminal" evidence="19">
    <location>
        <begin position="934"/>
        <end position="1194"/>
    </location>
</feature>
<sequence length="1296" mass="142655">MASKDSTNVRRVPSLTSTSASNPTSHSASTGPATVGAADPNHSQHQRLSSALSNSLVSANSSSTPAFPGATAPMSTEFSANTAGLSSSSSPRKQSTVVVASNSSMPLAHTPPPASGPTTMPATSVHSGGLSASQPGMAGATSASTSVISLHRNATYQVDFNRPDSNLHTEYHYPTNYIRTAKYTLLSFLPLNLFGQFRRLSNLYFLLGAIFSMVIPNSTVSPFAQVAPLLFVLSVTALKDGHEDYQRHKADQQANRKPCYIVKNGQRLEVQTQDLTPRSHDDGLCYIETSELDGETSLKRRNALPETSHFTDLKSLSEVSGRIQCELPNENLNKFEGRLVTDTVPGSPTPGGGSSNHERVLPLTMSQLLLRGSFLRNTDFAYGVVVYAGVETKIFKNLKRTGLKYSTMEKTLNKIIFCAFIYNLVILFVSLFLEVPATKKLESSYWYLPPEKANQDYGFNMYFSSFMNYFILYSYTIPVSLFVIIEAVRVCQRQFMLWDQDFKCPKGRTIHVNNSNLNEDLGAIHHVFSDKTGTLTRNEMILTYLCTGPAVFKIQSIRSFHDCPRLARVARCILLCNGAMPIEPTAEVLKKNELSPGTFYPALIDYESQSPDEIALLRGVRAHGVIKQRKKTSIVIQELGKDLEFELLNVLEFNSDRKRMSVIVREPDGTIVVYSKGADNIMFQRLAPDHDGNEPEQLQSLKEQIHSFSEEGLRTLVFTAKVMSEADYADFKRKYDEAARSLVDRDARLDATMDTVELGLELLGCSAIEDRLQDKVPETIEFLLKCGIKVWMLTGDKQETAVNIAHSARLFRHDMQLLRLDGTNIKEVKEQVATHMTTIVNALPSQQFALTVTGEALAILFETAPDEFLRLCTRSASVICCRVTPLQKALVVRMVKQRLGVLTLSIGDGANDVSMIQEADVGVGIEGMEGAQAVRAADYAFVEFKNLARLLSVHGRYSMLRLSNLVFYSFYKNISFISTQFYFGNENAWSGQALYNGSFLPNWNVLFTSIPPLIYACMEKDVPERTLTRFPQLYQVTRDSGSMWGWRNVFSWFMSCVWHTIVSAAACLLVFNDGPADQANGTSSDLDTMQWFNAIVILAIVTFRIMLMSKHWTWFVVGGIVLSFLAYVAILGGLEVLTVINESVLGSRAQNDLPVGLTSDVHGVPSYWFLIMLGPAAAVVPDWIMTYLKVQDFPSDADILREDGILEERAAAAAGPSVSARGSIGTKPRTQSLLRSTDPSHSSVVGTNAMNSVATKSGVVTDRFSQEQGSDPPPIVGADKPSNSASGPRAAPGPAP</sequence>
<comment type="catalytic activity">
    <reaction evidence="11 16">
        <text>ATP + H2O + phospholipidSide 1 = ADP + phosphate + phospholipidSide 2.</text>
        <dbReference type="EC" id="7.6.2.1"/>
    </reaction>
</comment>
<dbReference type="SFLD" id="SFLDS00003">
    <property type="entry name" value="Haloacid_Dehalogenase"/>
    <property type="match status" value="1"/>
</dbReference>
<keyword evidence="7 15" id="KW-0460">Magnesium</keyword>
<proteinExistence type="inferred from homology"/>
<dbReference type="EC" id="7.6.2.1" evidence="16"/>
<evidence type="ECO:0000256" key="1">
    <source>
        <dbReference type="ARBA" id="ARBA00004141"/>
    </source>
</evidence>
<dbReference type="InterPro" id="IPR023299">
    <property type="entry name" value="ATPase_P-typ_cyto_dom_N"/>
</dbReference>
<gene>
    <name evidence="20" type="ORF">BCR44DRAFT_1438169</name>
</gene>
<dbReference type="SUPFAM" id="SSF81653">
    <property type="entry name" value="Calcium ATPase, transduction domain A"/>
    <property type="match status" value="1"/>
</dbReference>
<dbReference type="Pfam" id="PF16209">
    <property type="entry name" value="PhoLip_ATPase_N"/>
    <property type="match status" value="1"/>
</dbReference>
<dbReference type="FunFam" id="3.40.50.1000:FF:000084">
    <property type="entry name" value="Phospholipid-transporting ATPase"/>
    <property type="match status" value="1"/>
</dbReference>
<feature type="binding site" evidence="14">
    <location>
        <position position="795"/>
    </location>
    <ligand>
        <name>ATP</name>
        <dbReference type="ChEBI" id="CHEBI:30616"/>
    </ligand>
</feature>
<dbReference type="Pfam" id="PF16212">
    <property type="entry name" value="PhoLip_ATPase_C"/>
    <property type="match status" value="1"/>
</dbReference>
<dbReference type="PANTHER" id="PTHR24092">
    <property type="entry name" value="PROBABLE PHOSPHOLIPID-TRANSPORTING ATPASE"/>
    <property type="match status" value="1"/>
</dbReference>
<dbReference type="InterPro" id="IPR036412">
    <property type="entry name" value="HAD-like_sf"/>
</dbReference>
<comment type="cofactor">
    <cofactor evidence="15">
        <name>Mg(2+)</name>
        <dbReference type="ChEBI" id="CHEBI:18420"/>
    </cofactor>
</comment>
<evidence type="ECO:0000256" key="6">
    <source>
        <dbReference type="ARBA" id="ARBA00022840"/>
    </source>
</evidence>
<feature type="transmembrane region" description="Helical" evidence="16">
    <location>
        <begin position="1167"/>
        <end position="1185"/>
    </location>
</feature>
<feature type="binding site" evidence="14">
    <location>
        <position position="714"/>
    </location>
    <ligand>
        <name>ATP</name>
        <dbReference type="ChEBI" id="CHEBI:30616"/>
    </ligand>
</feature>
<dbReference type="InterPro" id="IPR044492">
    <property type="entry name" value="P_typ_ATPase_HD_dom"/>
</dbReference>
<dbReference type="GO" id="GO:0005524">
    <property type="term" value="F:ATP binding"/>
    <property type="evidence" value="ECO:0007669"/>
    <property type="project" value="UniProtKB-UniRule"/>
</dbReference>
<feature type="binding site" evidence="14">
    <location>
        <position position="531"/>
    </location>
    <ligand>
        <name>ATP</name>
        <dbReference type="ChEBI" id="CHEBI:30616"/>
    </ligand>
</feature>
<feature type="binding site" evidence="15">
    <location>
        <position position="912"/>
    </location>
    <ligand>
        <name>Mg(2+)</name>
        <dbReference type="ChEBI" id="CHEBI:18420"/>
    </ligand>
</feature>
<feature type="binding site" evidence="14">
    <location>
        <position position="882"/>
    </location>
    <ligand>
        <name>ATP</name>
        <dbReference type="ChEBI" id="CHEBI:30616"/>
    </ligand>
</feature>
<feature type="domain" description="P-type ATPase N-terminal" evidence="18">
    <location>
        <begin position="160"/>
        <end position="224"/>
    </location>
</feature>
<keyword evidence="9 16" id="KW-1133">Transmembrane helix</keyword>
<keyword evidence="5 14" id="KW-0547">Nucleotide-binding</keyword>
<dbReference type="InterPro" id="IPR001757">
    <property type="entry name" value="P_typ_ATPase"/>
</dbReference>
<dbReference type="SUPFAM" id="SSF56784">
    <property type="entry name" value="HAD-like"/>
    <property type="match status" value="1"/>
</dbReference>
<keyword evidence="4 15" id="KW-0479">Metal-binding</keyword>
<dbReference type="Gene3D" id="3.40.1110.10">
    <property type="entry name" value="Calcium-transporting ATPase, cytoplasmic domain N"/>
    <property type="match status" value="1"/>
</dbReference>
<feature type="binding site" evidence="14">
    <location>
        <position position="676"/>
    </location>
    <ligand>
        <name>ATP</name>
        <dbReference type="ChEBI" id="CHEBI:30616"/>
    </ligand>
</feature>
<dbReference type="InterPro" id="IPR018303">
    <property type="entry name" value="ATPase_P-typ_P_site"/>
</dbReference>
<reference evidence="20 21" key="1">
    <citation type="submission" date="2016-07" db="EMBL/GenBank/DDBJ databases">
        <title>Pervasive Adenine N6-methylation of Active Genes in Fungi.</title>
        <authorList>
            <consortium name="DOE Joint Genome Institute"/>
            <person name="Mondo S.J."/>
            <person name="Dannebaum R.O."/>
            <person name="Kuo R.C."/>
            <person name="Labutti K."/>
            <person name="Haridas S."/>
            <person name="Kuo A."/>
            <person name="Salamov A."/>
            <person name="Ahrendt S.R."/>
            <person name="Lipzen A."/>
            <person name="Sullivan W."/>
            <person name="Andreopoulos W.B."/>
            <person name="Clum A."/>
            <person name="Lindquist E."/>
            <person name="Daum C."/>
            <person name="Ramamoorthy G.K."/>
            <person name="Gryganskyi A."/>
            <person name="Culley D."/>
            <person name="Magnuson J.K."/>
            <person name="James T.Y."/>
            <person name="O'Malley M.A."/>
            <person name="Stajich J.E."/>
            <person name="Spatafora J.W."/>
            <person name="Visel A."/>
            <person name="Grigoriev I.V."/>
        </authorList>
    </citation>
    <scope>NUCLEOTIDE SEQUENCE [LARGE SCALE GENOMIC DNA]</scope>
    <source>
        <strain evidence="20 21">PL171</strain>
    </source>
</reference>
<feature type="binding site" evidence="15">
    <location>
        <position position="908"/>
    </location>
    <ligand>
        <name>Mg(2+)</name>
        <dbReference type="ChEBI" id="CHEBI:18420"/>
    </ligand>
</feature>
<dbReference type="PRINTS" id="PR00119">
    <property type="entry name" value="CATATPASE"/>
</dbReference>
<dbReference type="STRING" id="765915.A0A1Y2HG65"/>
<feature type="compositionally biased region" description="Low complexity" evidence="17">
    <location>
        <begin position="48"/>
        <end position="63"/>
    </location>
</feature>
<dbReference type="InterPro" id="IPR032631">
    <property type="entry name" value="P-type_ATPase_N"/>
</dbReference>
<feature type="transmembrane region" description="Helical" evidence="16">
    <location>
        <begin position="415"/>
        <end position="433"/>
    </location>
</feature>
<feature type="compositionally biased region" description="Low complexity" evidence="17">
    <location>
        <begin position="1281"/>
        <end position="1290"/>
    </location>
</feature>
<feature type="binding site" evidence="14">
    <location>
        <position position="653"/>
    </location>
    <ligand>
        <name>ATP</name>
        <dbReference type="ChEBI" id="CHEBI:30616"/>
    </ligand>
</feature>
<dbReference type="GO" id="GO:0045332">
    <property type="term" value="P:phospholipid translocation"/>
    <property type="evidence" value="ECO:0007669"/>
    <property type="project" value="TreeGrafter"/>
</dbReference>